<name>A0A438JMB8_VITVI</name>
<gene>
    <name evidence="2" type="ORF">CK203_012895</name>
</gene>
<comment type="caution">
    <text evidence="2">The sequence shown here is derived from an EMBL/GenBank/DDBJ whole genome shotgun (WGS) entry which is preliminary data.</text>
</comment>
<reference evidence="2 3" key="1">
    <citation type="journal article" date="2018" name="PLoS Genet.">
        <title>Population sequencing reveals clonal diversity and ancestral inbreeding in the grapevine cultivar Chardonnay.</title>
        <authorList>
            <person name="Roach M.J."/>
            <person name="Johnson D.L."/>
            <person name="Bohlmann J."/>
            <person name="van Vuuren H.J."/>
            <person name="Jones S.J."/>
            <person name="Pretorius I.S."/>
            <person name="Schmidt S.A."/>
            <person name="Borneman A.R."/>
        </authorList>
    </citation>
    <scope>NUCLEOTIDE SEQUENCE [LARGE SCALE GENOMIC DNA]</scope>
    <source>
        <strain evidence="3">cv. Chardonnay</strain>
        <tissue evidence="2">Leaf</tissue>
    </source>
</reference>
<sequence>MNNTRAIVYGCNSCLTFFTDRSQLHANFSDHQNPPNVIVRLFDTARNVYQIEAAEIRINGSFLLDHEGENLQMRLAAVNCAGCQTECHSWNLRQGDFHDILLRDPSPWETRGTQLIVTRDTCYQPNHHYPDSPKDMHGTVILSGPPQEKANDVSSSPIQGRANDAGRA</sequence>
<evidence type="ECO:0000256" key="1">
    <source>
        <dbReference type="SAM" id="MobiDB-lite"/>
    </source>
</evidence>
<feature type="compositionally biased region" description="Basic and acidic residues" evidence="1">
    <location>
        <begin position="128"/>
        <end position="137"/>
    </location>
</feature>
<dbReference type="Proteomes" id="UP000288805">
    <property type="component" value="Unassembled WGS sequence"/>
</dbReference>
<dbReference type="EMBL" id="QGNW01000036">
    <property type="protein sequence ID" value="RVX10103.1"/>
    <property type="molecule type" value="Genomic_DNA"/>
</dbReference>
<accession>A0A438JMB8</accession>
<evidence type="ECO:0000313" key="3">
    <source>
        <dbReference type="Proteomes" id="UP000288805"/>
    </source>
</evidence>
<protein>
    <submittedName>
        <fullName evidence="2">Uncharacterized protein</fullName>
    </submittedName>
</protein>
<organism evidence="2 3">
    <name type="scientific">Vitis vinifera</name>
    <name type="common">Grape</name>
    <dbReference type="NCBI Taxonomy" id="29760"/>
    <lineage>
        <taxon>Eukaryota</taxon>
        <taxon>Viridiplantae</taxon>
        <taxon>Streptophyta</taxon>
        <taxon>Embryophyta</taxon>
        <taxon>Tracheophyta</taxon>
        <taxon>Spermatophyta</taxon>
        <taxon>Magnoliopsida</taxon>
        <taxon>eudicotyledons</taxon>
        <taxon>Gunneridae</taxon>
        <taxon>Pentapetalae</taxon>
        <taxon>rosids</taxon>
        <taxon>Vitales</taxon>
        <taxon>Vitaceae</taxon>
        <taxon>Viteae</taxon>
        <taxon>Vitis</taxon>
    </lineage>
</organism>
<feature type="region of interest" description="Disordered" evidence="1">
    <location>
        <begin position="124"/>
        <end position="168"/>
    </location>
</feature>
<proteinExistence type="predicted"/>
<dbReference type="AlphaFoldDB" id="A0A438JMB8"/>
<evidence type="ECO:0000313" key="2">
    <source>
        <dbReference type="EMBL" id="RVX10103.1"/>
    </source>
</evidence>